<name>A0ABV9GYC9_9BURK</name>
<keyword evidence="1" id="KW-0812">Transmembrane</keyword>
<proteinExistence type="predicted"/>
<dbReference type="Proteomes" id="UP001595967">
    <property type="component" value="Unassembled WGS sequence"/>
</dbReference>
<evidence type="ECO:0000313" key="3">
    <source>
        <dbReference type="EMBL" id="MFC4623228.1"/>
    </source>
</evidence>
<dbReference type="InterPro" id="IPR007896">
    <property type="entry name" value="BTP_bacteria"/>
</dbReference>
<reference evidence="4" key="1">
    <citation type="journal article" date="2019" name="Int. J. Syst. Evol. Microbiol.">
        <title>The Global Catalogue of Microorganisms (GCM) 10K type strain sequencing project: providing services to taxonomists for standard genome sequencing and annotation.</title>
        <authorList>
            <consortium name="The Broad Institute Genomics Platform"/>
            <consortium name="The Broad Institute Genome Sequencing Center for Infectious Disease"/>
            <person name="Wu L."/>
            <person name="Ma J."/>
        </authorList>
    </citation>
    <scope>NUCLEOTIDE SEQUENCE [LARGE SCALE GENOMIC DNA]</scope>
    <source>
        <strain evidence="4">JCM 11650</strain>
    </source>
</reference>
<organism evidence="3 4">
    <name type="scientific">Comamonas nitrativorans</name>
    <dbReference type="NCBI Taxonomy" id="108437"/>
    <lineage>
        <taxon>Bacteria</taxon>
        <taxon>Pseudomonadati</taxon>
        <taxon>Pseudomonadota</taxon>
        <taxon>Betaproteobacteria</taxon>
        <taxon>Burkholderiales</taxon>
        <taxon>Comamonadaceae</taxon>
        <taxon>Comamonas</taxon>
    </lineage>
</organism>
<dbReference type="RefSeq" id="WP_377727365.1">
    <property type="nucleotide sequence ID" value="NZ_JBHSEW010000013.1"/>
</dbReference>
<feature type="transmembrane region" description="Helical" evidence="1">
    <location>
        <begin position="124"/>
        <end position="142"/>
    </location>
</feature>
<dbReference type="NCBIfam" id="NF033664">
    <property type="entry name" value="PACE_transport"/>
    <property type="match status" value="1"/>
</dbReference>
<dbReference type="Pfam" id="PF05232">
    <property type="entry name" value="BTP"/>
    <property type="match status" value="2"/>
</dbReference>
<comment type="caution">
    <text evidence="3">The sequence shown here is derived from an EMBL/GenBank/DDBJ whole genome shotgun (WGS) entry which is preliminary data.</text>
</comment>
<evidence type="ECO:0000313" key="4">
    <source>
        <dbReference type="Proteomes" id="UP001595967"/>
    </source>
</evidence>
<gene>
    <name evidence="3" type="ORF">ACFO3A_13535</name>
</gene>
<evidence type="ECO:0000256" key="1">
    <source>
        <dbReference type="SAM" id="Phobius"/>
    </source>
</evidence>
<feature type="transmembrane region" description="Helical" evidence="1">
    <location>
        <begin position="27"/>
        <end position="49"/>
    </location>
</feature>
<feature type="domain" description="Chlorhexidine efflux transporter" evidence="2">
    <location>
        <begin position="89"/>
        <end position="151"/>
    </location>
</feature>
<feature type="transmembrane region" description="Helical" evidence="1">
    <location>
        <begin position="55"/>
        <end position="77"/>
    </location>
</feature>
<keyword evidence="1" id="KW-1133">Transmembrane helix</keyword>
<feature type="domain" description="Chlorhexidine efflux transporter" evidence="2">
    <location>
        <begin position="22"/>
        <end position="83"/>
    </location>
</feature>
<evidence type="ECO:0000259" key="2">
    <source>
        <dbReference type="Pfam" id="PF05232"/>
    </source>
</evidence>
<keyword evidence="1" id="KW-0472">Membrane</keyword>
<accession>A0ABV9GYC9</accession>
<sequence>MSLSVSSSVDAAATPKITGLQGPWRRVVFVGLYELIAIFCASGLFMLIGQQAGESGAMAIAASVIAMTWNVTFNHWFERWELRQAVKGRSLKRRIAHALGFEGGLGAILIPIMAWWFGISLWEATVMEAGMLAFFLVYTYAFNWSFDRIFGLPASAQVQAGSAATQ</sequence>
<feature type="transmembrane region" description="Helical" evidence="1">
    <location>
        <begin position="98"/>
        <end position="118"/>
    </location>
</feature>
<protein>
    <submittedName>
        <fullName evidence="3">PACE efflux transporter</fullName>
    </submittedName>
</protein>
<dbReference type="InterPro" id="IPR058208">
    <property type="entry name" value="PACE"/>
</dbReference>
<keyword evidence="4" id="KW-1185">Reference proteome</keyword>
<dbReference type="EMBL" id="JBHSEW010000013">
    <property type="protein sequence ID" value="MFC4623228.1"/>
    <property type="molecule type" value="Genomic_DNA"/>
</dbReference>